<feature type="domain" description="PWWP" evidence="2">
    <location>
        <begin position="411"/>
        <end position="429"/>
    </location>
</feature>
<feature type="region of interest" description="Disordered" evidence="1">
    <location>
        <begin position="31"/>
        <end position="56"/>
    </location>
</feature>
<dbReference type="STRING" id="8005.ENSEEEP00000032887"/>
<dbReference type="InterPro" id="IPR035504">
    <property type="entry name" value="MUM1-like_PWWP"/>
</dbReference>
<sequence length="765" mass="85837">MSSSEDKRTLRLRKNPERTCRIIAEVLAELNRPTSTKGNPKAPIEPHDSPGASLIKLAPKKKTRGKVTKPVSQQTLADPKVFLAQPISLELRTQRIATNGNVSSNAKDNEMLVPRQPAPCLIKPKKRRQKESWSKRNQPSQKVVILSTRSDTCNEEYSEESTELDSCPRAVDCYSAETKEMPQRKAKVKRSFAHRSSAVGDQVPVKTGAAIHTHSTLGTSIELEPSASHSFSALDPCTPKGRRHRAGLCFGSTPLGSTCLPTLPSITESGQCTSINGNQNELKICSVKRGRPRKPQVPQKSVPQRKKKEQQELCTALFVKRLRKNAEPPQNSSGSQAIRHVRPRFELQDFALHEPEQTLPSDLSIKLCVQEEEPYPLEPSLSLQEDEEDEEDEELPSFLQQNSQKSSLIREGLLVWCKLRKYPFWPAMVKSVNHKNKKASIVFIDGLLLDKKTVKKGFSVSLRTLKPFDCDDSELFLDLAKEKYGDIITWCLDLISDYRIRIGIPLLHLSVCQLELGMGSETYSCTECCQTGMCFLFQFVGCGSFVGSFIEYFDDDISCPVRNKYPKVSSSELTFPSQELLSEQGKGEVDGAGDTREASSCSSCQSKQEELHSKKVLPDRTLAARNRANERLVDFIVKKRGVENRLLAVISGQEPSKWRQALDSSSRSVVDVYLEDEEQVDKVFRYLQKLCATSRELGNTDRIRFILDVLLPEALTYAIAGVDHLSVDEAEAKYRRGPCHSNRERQEFDMRIEQQLKLKAAGPSP</sequence>
<dbReference type="PANTHER" id="PTHR31333">
    <property type="entry name" value="PWWP DOMAIN-CONTAINING DNA REPAIR FACTOR 3 FAMILY MEMBER"/>
    <property type="match status" value="1"/>
</dbReference>
<dbReference type="AlphaFoldDB" id="A0A4W4G8M3"/>
<feature type="region of interest" description="Disordered" evidence="1">
    <location>
        <begin position="585"/>
        <end position="606"/>
    </location>
</feature>
<dbReference type="Proteomes" id="UP000314983">
    <property type="component" value="Chromosome 18"/>
</dbReference>
<reference evidence="3" key="3">
    <citation type="submission" date="2020-05" db="EMBL/GenBank/DDBJ databases">
        <title>Electrophorus electricus (electric eel) genome, fEleEle1, primary haplotype.</title>
        <authorList>
            <person name="Myers G."/>
            <person name="Meyer A."/>
            <person name="Fedrigo O."/>
            <person name="Formenti G."/>
            <person name="Rhie A."/>
            <person name="Tracey A."/>
            <person name="Sims Y."/>
            <person name="Jarvis E.D."/>
        </authorList>
    </citation>
    <scope>NUCLEOTIDE SEQUENCE [LARGE SCALE GENOMIC DNA]</scope>
</reference>
<dbReference type="InterPro" id="IPR048795">
    <property type="entry name" value="PWP3A_3B_4_C"/>
</dbReference>
<reference evidence="4" key="2">
    <citation type="journal article" date="2017" name="Sci. Adv.">
        <title>A tail of two voltages: Proteomic comparison of the three electric organs of the electric eel.</title>
        <authorList>
            <person name="Traeger L.L."/>
            <person name="Sabat G."/>
            <person name="Barrett-Wilt G.A."/>
            <person name="Wells G.B."/>
            <person name="Sussman M.R."/>
        </authorList>
    </citation>
    <scope>NUCLEOTIDE SEQUENCE [LARGE SCALE GENOMIC DNA]</scope>
</reference>
<proteinExistence type="predicted"/>
<gene>
    <name evidence="3" type="primary">si:dkey-127k13.1</name>
</gene>
<dbReference type="GeneTree" id="ENSGT00390000001700"/>
<dbReference type="Pfam" id="PF20886">
    <property type="entry name" value="PWP3A-B_C"/>
    <property type="match status" value="1"/>
</dbReference>
<accession>A0A4W4G8M3</accession>
<feature type="compositionally biased region" description="Basic and acidic residues" evidence="1">
    <location>
        <begin position="585"/>
        <end position="597"/>
    </location>
</feature>
<dbReference type="SUPFAM" id="SSF63748">
    <property type="entry name" value="Tudor/PWWP/MBT"/>
    <property type="match status" value="1"/>
</dbReference>
<dbReference type="Gene3D" id="6.10.300.20">
    <property type="match status" value="1"/>
</dbReference>
<feature type="region of interest" description="Disordered" evidence="1">
    <location>
        <begin position="287"/>
        <end position="309"/>
    </location>
</feature>
<reference evidence="4" key="1">
    <citation type="journal article" date="2014" name="Science">
        <title>Nonhuman genetics. Genomic basis for the convergent evolution of electric organs.</title>
        <authorList>
            <person name="Gallant J.R."/>
            <person name="Traeger L.L."/>
            <person name="Volkening J.D."/>
            <person name="Moffett H."/>
            <person name="Chen P.H."/>
            <person name="Novina C.D."/>
            <person name="Phillips G.N.Jr."/>
            <person name="Anand R."/>
            <person name="Wells G.B."/>
            <person name="Pinch M."/>
            <person name="Guth R."/>
            <person name="Unguez G.A."/>
            <person name="Albert J.S."/>
            <person name="Zakon H.H."/>
            <person name="Samanta M.P."/>
            <person name="Sussman M.R."/>
        </authorList>
    </citation>
    <scope>NUCLEOTIDE SEQUENCE [LARGE SCALE GENOMIC DNA]</scope>
</reference>
<dbReference type="InterPro" id="IPR040263">
    <property type="entry name" value="PWP3A_3B_4"/>
</dbReference>
<dbReference type="CDD" id="cd06080">
    <property type="entry name" value="PWWP_MUM1-like"/>
    <property type="match status" value="1"/>
</dbReference>
<feature type="region of interest" description="Disordered" evidence="1">
    <location>
        <begin position="101"/>
        <end position="142"/>
    </location>
</feature>
<name>A0A4W4G8M3_ELEEL</name>
<feature type="compositionally biased region" description="Acidic residues" evidence="1">
    <location>
        <begin position="384"/>
        <end position="395"/>
    </location>
</feature>
<dbReference type="Pfam" id="PF20884">
    <property type="entry name" value="MUM1-like_PWWP"/>
    <property type="match status" value="1"/>
</dbReference>
<evidence type="ECO:0000313" key="3">
    <source>
        <dbReference type="Ensembl" id="ENSEEEP00000032887.2"/>
    </source>
</evidence>
<dbReference type="Gene3D" id="2.30.30.140">
    <property type="match status" value="1"/>
</dbReference>
<organism evidence="3 4">
    <name type="scientific">Electrophorus electricus</name>
    <name type="common">Electric eel</name>
    <name type="synonym">Gymnotus electricus</name>
    <dbReference type="NCBI Taxonomy" id="8005"/>
    <lineage>
        <taxon>Eukaryota</taxon>
        <taxon>Metazoa</taxon>
        <taxon>Chordata</taxon>
        <taxon>Craniata</taxon>
        <taxon>Vertebrata</taxon>
        <taxon>Euteleostomi</taxon>
        <taxon>Actinopterygii</taxon>
        <taxon>Neopterygii</taxon>
        <taxon>Teleostei</taxon>
        <taxon>Ostariophysi</taxon>
        <taxon>Gymnotiformes</taxon>
        <taxon>Gymnotoidei</taxon>
        <taxon>Gymnotidae</taxon>
        <taxon>Electrophorus</taxon>
    </lineage>
</organism>
<dbReference type="Ensembl" id="ENSEEET00000033278.2">
    <property type="protein sequence ID" value="ENSEEEP00000032887.2"/>
    <property type="gene ID" value="ENSEEEG00000015656.2"/>
</dbReference>
<protein>
    <submittedName>
        <fullName evidence="3">Si:dkey-127k13.1</fullName>
    </submittedName>
</protein>
<reference evidence="3" key="5">
    <citation type="submission" date="2025-09" db="UniProtKB">
        <authorList>
            <consortium name="Ensembl"/>
        </authorList>
    </citation>
    <scope>IDENTIFICATION</scope>
</reference>
<evidence type="ECO:0000313" key="4">
    <source>
        <dbReference type="Proteomes" id="UP000314983"/>
    </source>
</evidence>
<dbReference type="InterPro" id="IPR000313">
    <property type="entry name" value="PWWP_dom"/>
</dbReference>
<dbReference type="PANTHER" id="PTHR31333:SF6">
    <property type="entry name" value="MUM1 LIKE 1"/>
    <property type="match status" value="1"/>
</dbReference>
<feature type="region of interest" description="Disordered" evidence="1">
    <location>
        <begin position="377"/>
        <end position="402"/>
    </location>
</feature>
<evidence type="ECO:0000256" key="1">
    <source>
        <dbReference type="SAM" id="MobiDB-lite"/>
    </source>
</evidence>
<keyword evidence="4" id="KW-1185">Reference proteome</keyword>
<evidence type="ECO:0000259" key="2">
    <source>
        <dbReference type="PROSITE" id="PS50812"/>
    </source>
</evidence>
<reference evidence="3" key="4">
    <citation type="submission" date="2025-08" db="UniProtKB">
        <authorList>
            <consortium name="Ensembl"/>
        </authorList>
    </citation>
    <scope>IDENTIFICATION</scope>
</reference>
<dbReference type="PROSITE" id="PS50812">
    <property type="entry name" value="PWWP"/>
    <property type="match status" value="1"/>
</dbReference>